<dbReference type="SMART" id="SM00028">
    <property type="entry name" value="TPR"/>
    <property type="match status" value="2"/>
</dbReference>
<dbReference type="GeneID" id="17290512"/>
<dbReference type="Gene3D" id="3.40.50.11380">
    <property type="match status" value="1"/>
</dbReference>
<keyword evidence="1" id="KW-0732">Signal</keyword>
<name>L1ICI6_GUITC</name>
<evidence type="ECO:0000313" key="2">
    <source>
        <dbReference type="EMBL" id="EKX33772.1"/>
    </source>
</evidence>
<dbReference type="OrthoDB" id="10671250at2759"/>
<feature type="chain" id="PRO_5008769877" evidence="1">
    <location>
        <begin position="26"/>
        <end position="729"/>
    </location>
</feature>
<reference evidence="2 4" key="1">
    <citation type="journal article" date="2012" name="Nature">
        <title>Algal genomes reveal evolutionary mosaicism and the fate of nucleomorphs.</title>
        <authorList>
            <consortium name="DOE Joint Genome Institute"/>
            <person name="Curtis B.A."/>
            <person name="Tanifuji G."/>
            <person name="Burki F."/>
            <person name="Gruber A."/>
            <person name="Irimia M."/>
            <person name="Maruyama S."/>
            <person name="Arias M.C."/>
            <person name="Ball S.G."/>
            <person name="Gile G.H."/>
            <person name="Hirakawa Y."/>
            <person name="Hopkins J.F."/>
            <person name="Kuo A."/>
            <person name="Rensing S.A."/>
            <person name="Schmutz J."/>
            <person name="Symeonidi A."/>
            <person name="Elias M."/>
            <person name="Eveleigh R.J."/>
            <person name="Herman E.K."/>
            <person name="Klute M.J."/>
            <person name="Nakayama T."/>
            <person name="Obornik M."/>
            <person name="Reyes-Prieto A."/>
            <person name="Armbrust E.V."/>
            <person name="Aves S.J."/>
            <person name="Beiko R.G."/>
            <person name="Coutinho P."/>
            <person name="Dacks J.B."/>
            <person name="Durnford D.G."/>
            <person name="Fast N.M."/>
            <person name="Green B.R."/>
            <person name="Grisdale C.J."/>
            <person name="Hempel F."/>
            <person name="Henrissat B."/>
            <person name="Hoppner M.P."/>
            <person name="Ishida K."/>
            <person name="Kim E."/>
            <person name="Koreny L."/>
            <person name="Kroth P.G."/>
            <person name="Liu Y."/>
            <person name="Malik S.B."/>
            <person name="Maier U.G."/>
            <person name="McRose D."/>
            <person name="Mock T."/>
            <person name="Neilson J.A."/>
            <person name="Onodera N.T."/>
            <person name="Poole A.M."/>
            <person name="Pritham E.J."/>
            <person name="Richards T.A."/>
            <person name="Rocap G."/>
            <person name="Roy S.W."/>
            <person name="Sarai C."/>
            <person name="Schaack S."/>
            <person name="Shirato S."/>
            <person name="Slamovits C.H."/>
            <person name="Spencer D.F."/>
            <person name="Suzuki S."/>
            <person name="Worden A.Z."/>
            <person name="Zauner S."/>
            <person name="Barry K."/>
            <person name="Bell C."/>
            <person name="Bharti A.K."/>
            <person name="Crow J.A."/>
            <person name="Grimwood J."/>
            <person name="Kramer R."/>
            <person name="Lindquist E."/>
            <person name="Lucas S."/>
            <person name="Salamov A."/>
            <person name="McFadden G.I."/>
            <person name="Lane C.E."/>
            <person name="Keeling P.J."/>
            <person name="Gray M.W."/>
            <person name="Grigoriev I.V."/>
            <person name="Archibald J.M."/>
        </authorList>
    </citation>
    <scope>NUCLEOTIDE SEQUENCE</scope>
    <source>
        <strain evidence="2 4">CCMP2712</strain>
    </source>
</reference>
<sequence length="729" mass="80852">MQDGRAARARVLLLLLLLMAGGAQRIRVTPSQSFFPLEQVERLTSPPPGQEDATQLVEALRSMAGAYILHGKFVQAERAIATCLLLNPSDADALYLLGSMRCQASRLGEARDAFTKAYHCRAIHNSFEVAAVNNELCPLLPLLFPSNSVMHETAYPVFPHYAHSERHYALQHDEDHPAALQPSGETDEETMMEMLAQHAWNGMSIVKQTSGDAAWRESVVFRRLVEVERCRFAKHFPIVIRHEELERVSAGAGGVWSAYEVEQVFGQSSNSFLRAVVEAGDTASLTLFLHHCLNILEALQTANVIHHNLNAEVFIIRAETRAPVLVDAEIAAAPGLPAPSSASLSHSRFLHLHGRPSDCYTLGRSLERMLHRLNVTAYDCVLHMLLLSLDANVRYPHVSRVPHPTVPGALVPIVDVSSIRTVLDSLTPLISVGKEGMSVPKHKSCSLPPHAGWNPYQEELAADEDFRGEDPEGLGLERAGAPPFDRNAGMYELDSLLMNGSGLPAQRFGDFFYGMGSEVSSVQEDARGLYREAVAGRLAFKAVAQSNLFVSSNAICCWDEHERGSRYQREVIRNASLCWKGLARFCPWSRALVVPSIDALAQELDLEELLLLHRAWGDWFYSRITPVYWKVLSNVRALALPERRLILVYASSHTWMNHGSHATLKAMFPEHDEEKVEVVHLIMTGDQEVERAGDLPQRQKFINVAHISDTAAAELVNEMGAHILVDLNG</sequence>
<dbReference type="InterPro" id="IPR011990">
    <property type="entry name" value="TPR-like_helical_dom_sf"/>
</dbReference>
<evidence type="ECO:0000313" key="3">
    <source>
        <dbReference type="EnsemblProtists" id="EKX33772"/>
    </source>
</evidence>
<reference evidence="3" key="3">
    <citation type="submission" date="2016-03" db="UniProtKB">
        <authorList>
            <consortium name="EnsemblProtists"/>
        </authorList>
    </citation>
    <scope>IDENTIFICATION</scope>
</reference>
<evidence type="ECO:0000313" key="4">
    <source>
        <dbReference type="Proteomes" id="UP000011087"/>
    </source>
</evidence>
<dbReference type="AlphaFoldDB" id="L1ICI6"/>
<keyword evidence="4" id="KW-1185">Reference proteome</keyword>
<accession>L1ICI6</accession>
<evidence type="ECO:0000256" key="1">
    <source>
        <dbReference type="SAM" id="SignalP"/>
    </source>
</evidence>
<dbReference type="Gene3D" id="1.25.40.10">
    <property type="entry name" value="Tetratricopeptide repeat domain"/>
    <property type="match status" value="1"/>
</dbReference>
<dbReference type="RefSeq" id="XP_005820752.1">
    <property type="nucleotide sequence ID" value="XM_005820695.1"/>
</dbReference>
<dbReference type="Proteomes" id="UP000011087">
    <property type="component" value="Unassembled WGS sequence"/>
</dbReference>
<gene>
    <name evidence="2" type="ORF">GUITHDRAFT_120038</name>
</gene>
<dbReference type="InterPro" id="IPR019734">
    <property type="entry name" value="TPR_rpt"/>
</dbReference>
<protein>
    <submittedName>
        <fullName evidence="2 3">Uncharacterized protein</fullName>
    </submittedName>
</protein>
<reference evidence="4" key="2">
    <citation type="submission" date="2012-11" db="EMBL/GenBank/DDBJ databases">
        <authorList>
            <person name="Kuo A."/>
            <person name="Curtis B.A."/>
            <person name="Tanifuji G."/>
            <person name="Burki F."/>
            <person name="Gruber A."/>
            <person name="Irimia M."/>
            <person name="Maruyama S."/>
            <person name="Arias M.C."/>
            <person name="Ball S.G."/>
            <person name="Gile G.H."/>
            <person name="Hirakawa Y."/>
            <person name="Hopkins J.F."/>
            <person name="Rensing S.A."/>
            <person name="Schmutz J."/>
            <person name="Symeonidi A."/>
            <person name="Elias M."/>
            <person name="Eveleigh R.J."/>
            <person name="Herman E.K."/>
            <person name="Klute M.J."/>
            <person name="Nakayama T."/>
            <person name="Obornik M."/>
            <person name="Reyes-Prieto A."/>
            <person name="Armbrust E.V."/>
            <person name="Aves S.J."/>
            <person name="Beiko R.G."/>
            <person name="Coutinho P."/>
            <person name="Dacks J.B."/>
            <person name="Durnford D.G."/>
            <person name="Fast N.M."/>
            <person name="Green B.R."/>
            <person name="Grisdale C."/>
            <person name="Hempe F."/>
            <person name="Henrissat B."/>
            <person name="Hoppner M.P."/>
            <person name="Ishida K.-I."/>
            <person name="Kim E."/>
            <person name="Koreny L."/>
            <person name="Kroth P.G."/>
            <person name="Liu Y."/>
            <person name="Malik S.-B."/>
            <person name="Maier U.G."/>
            <person name="McRose D."/>
            <person name="Mock T."/>
            <person name="Neilson J.A."/>
            <person name="Onodera N.T."/>
            <person name="Poole A.M."/>
            <person name="Pritham E.J."/>
            <person name="Richards T.A."/>
            <person name="Rocap G."/>
            <person name="Roy S.W."/>
            <person name="Sarai C."/>
            <person name="Schaack S."/>
            <person name="Shirato S."/>
            <person name="Slamovits C.H."/>
            <person name="Spencer D.F."/>
            <person name="Suzuki S."/>
            <person name="Worden A.Z."/>
            <person name="Zauner S."/>
            <person name="Barry K."/>
            <person name="Bell C."/>
            <person name="Bharti A.K."/>
            <person name="Crow J.A."/>
            <person name="Grimwood J."/>
            <person name="Kramer R."/>
            <person name="Lindquist E."/>
            <person name="Lucas S."/>
            <person name="Salamov A."/>
            <person name="McFadden G.I."/>
            <person name="Lane C.E."/>
            <person name="Keeling P.J."/>
            <person name="Gray M.W."/>
            <person name="Grigoriev I.V."/>
            <person name="Archibald J.M."/>
        </authorList>
    </citation>
    <scope>NUCLEOTIDE SEQUENCE</scope>
    <source>
        <strain evidence="4">CCMP2712</strain>
    </source>
</reference>
<dbReference type="EnsemblProtists" id="EKX33772">
    <property type="protein sequence ID" value="EKX33772"/>
    <property type="gene ID" value="GUITHDRAFT_120038"/>
</dbReference>
<proteinExistence type="predicted"/>
<dbReference type="EMBL" id="JH993130">
    <property type="protein sequence ID" value="EKX33772.1"/>
    <property type="molecule type" value="Genomic_DNA"/>
</dbReference>
<dbReference type="PaxDb" id="55529-EKX33772"/>
<dbReference type="KEGG" id="gtt:GUITHDRAFT_120038"/>
<dbReference type="HOGENOM" id="CLU_380130_0_0_1"/>
<dbReference type="SUPFAM" id="SSF48452">
    <property type="entry name" value="TPR-like"/>
    <property type="match status" value="1"/>
</dbReference>
<organism evidence="2">
    <name type="scientific">Guillardia theta (strain CCMP2712)</name>
    <name type="common">Cryptophyte</name>
    <dbReference type="NCBI Taxonomy" id="905079"/>
    <lineage>
        <taxon>Eukaryota</taxon>
        <taxon>Cryptophyceae</taxon>
        <taxon>Pyrenomonadales</taxon>
        <taxon>Geminigeraceae</taxon>
        <taxon>Guillardia</taxon>
    </lineage>
</organism>
<feature type="signal peptide" evidence="1">
    <location>
        <begin position="1"/>
        <end position="25"/>
    </location>
</feature>